<sequence>MSLLKSFDLDDILRAIPARRAAGRPRKSRRSLDRDENDTKFFSRNNLIQILTSSPGYVFHWSVVKECPVKKGGTVTEEHFAGRATIWQKNKGRFSWFVHFTNNEILLMQCQDLVELLSCRYDMGLNVDGLTE</sequence>
<proteinExistence type="predicted"/>
<gene>
    <name evidence="1" type="ORF">P3T76_010140</name>
</gene>
<dbReference type="EMBL" id="JASMQC010000021">
    <property type="protein sequence ID" value="KAK1936705.1"/>
    <property type="molecule type" value="Genomic_DNA"/>
</dbReference>
<evidence type="ECO:0000313" key="1">
    <source>
        <dbReference type="EMBL" id="KAK1936705.1"/>
    </source>
</evidence>
<name>A0AAD9GEB7_9STRA</name>
<keyword evidence="2" id="KW-1185">Reference proteome</keyword>
<reference evidence="1" key="1">
    <citation type="submission" date="2023-08" db="EMBL/GenBank/DDBJ databases">
        <title>Reference Genome Resource for the Citrus Pathogen Phytophthora citrophthora.</title>
        <authorList>
            <person name="Moller H."/>
            <person name="Coetzee B."/>
            <person name="Rose L.J."/>
            <person name="Van Niekerk J.M."/>
        </authorList>
    </citation>
    <scope>NUCLEOTIDE SEQUENCE</scope>
    <source>
        <strain evidence="1">STE-U-9442</strain>
    </source>
</reference>
<accession>A0AAD9GEB7</accession>
<protein>
    <submittedName>
        <fullName evidence="1">Uncharacterized protein</fullName>
    </submittedName>
</protein>
<comment type="caution">
    <text evidence="1">The sequence shown here is derived from an EMBL/GenBank/DDBJ whole genome shotgun (WGS) entry which is preliminary data.</text>
</comment>
<dbReference type="AlphaFoldDB" id="A0AAD9GEB7"/>
<evidence type="ECO:0000313" key="2">
    <source>
        <dbReference type="Proteomes" id="UP001259832"/>
    </source>
</evidence>
<dbReference type="Proteomes" id="UP001259832">
    <property type="component" value="Unassembled WGS sequence"/>
</dbReference>
<organism evidence="1 2">
    <name type="scientific">Phytophthora citrophthora</name>
    <dbReference type="NCBI Taxonomy" id="4793"/>
    <lineage>
        <taxon>Eukaryota</taxon>
        <taxon>Sar</taxon>
        <taxon>Stramenopiles</taxon>
        <taxon>Oomycota</taxon>
        <taxon>Peronosporomycetes</taxon>
        <taxon>Peronosporales</taxon>
        <taxon>Peronosporaceae</taxon>
        <taxon>Phytophthora</taxon>
    </lineage>
</organism>